<keyword evidence="2" id="KW-1003">Cell membrane</keyword>
<evidence type="ECO:0000313" key="8">
    <source>
        <dbReference type="Proteomes" id="UP000061382"/>
    </source>
</evidence>
<gene>
    <name evidence="7" type="ORF">DC20_20790</name>
</gene>
<feature type="transmembrane region" description="Helical" evidence="6">
    <location>
        <begin position="299"/>
        <end position="319"/>
    </location>
</feature>
<dbReference type="RefSeq" id="WP_062545614.1">
    <property type="nucleotide sequence ID" value="NZ_CP012643.1"/>
</dbReference>
<reference evidence="7 8" key="1">
    <citation type="submission" date="2015-08" db="EMBL/GenBank/DDBJ databases">
        <title>Complete genome sequence of Rufibacter tibetensis strain 1351t, a radiation-resistant bacterium from tibet plateau.</title>
        <authorList>
            <person name="Dai J."/>
        </authorList>
    </citation>
    <scope>NUCLEOTIDE SEQUENCE [LARGE SCALE GENOMIC DNA]</scope>
    <source>
        <strain evidence="7 8">1351</strain>
    </source>
</reference>
<feature type="transmembrane region" description="Helical" evidence="6">
    <location>
        <begin position="45"/>
        <end position="65"/>
    </location>
</feature>
<feature type="transmembrane region" description="Helical" evidence="6">
    <location>
        <begin position="174"/>
        <end position="197"/>
    </location>
</feature>
<dbReference type="PATRIC" id="fig|512763.3.peg.4565"/>
<name>A0A0P0C7E2_9BACT</name>
<organism evidence="7 8">
    <name type="scientific">Rufibacter tibetensis</name>
    <dbReference type="NCBI Taxonomy" id="512763"/>
    <lineage>
        <taxon>Bacteria</taxon>
        <taxon>Pseudomonadati</taxon>
        <taxon>Bacteroidota</taxon>
        <taxon>Cytophagia</taxon>
        <taxon>Cytophagales</taxon>
        <taxon>Hymenobacteraceae</taxon>
        <taxon>Rufibacter</taxon>
    </lineage>
</organism>
<dbReference type="InterPro" id="IPR002797">
    <property type="entry name" value="Polysacc_synth"/>
</dbReference>
<feature type="transmembrane region" description="Helical" evidence="6">
    <location>
        <begin position="149"/>
        <end position="168"/>
    </location>
</feature>
<dbReference type="STRING" id="512763.DC20_20790"/>
<feature type="transmembrane region" description="Helical" evidence="6">
    <location>
        <begin position="14"/>
        <end position="39"/>
    </location>
</feature>
<feature type="transmembrane region" description="Helical" evidence="6">
    <location>
        <begin position="388"/>
        <end position="410"/>
    </location>
</feature>
<dbReference type="PANTHER" id="PTHR30250">
    <property type="entry name" value="PST FAMILY PREDICTED COLANIC ACID TRANSPORTER"/>
    <property type="match status" value="1"/>
</dbReference>
<proteinExistence type="predicted"/>
<dbReference type="OrthoDB" id="9815702at2"/>
<feature type="transmembrane region" description="Helical" evidence="6">
    <location>
        <begin position="121"/>
        <end position="140"/>
    </location>
</feature>
<evidence type="ECO:0000256" key="4">
    <source>
        <dbReference type="ARBA" id="ARBA00022989"/>
    </source>
</evidence>
<feature type="transmembrane region" description="Helical" evidence="6">
    <location>
        <begin position="255"/>
        <end position="278"/>
    </location>
</feature>
<feature type="transmembrane region" description="Helical" evidence="6">
    <location>
        <begin position="331"/>
        <end position="352"/>
    </location>
</feature>
<evidence type="ECO:0000256" key="3">
    <source>
        <dbReference type="ARBA" id="ARBA00022692"/>
    </source>
</evidence>
<dbReference type="CDD" id="cd13128">
    <property type="entry name" value="MATE_Wzx_like"/>
    <property type="match status" value="1"/>
</dbReference>
<feature type="transmembrane region" description="Helical" evidence="6">
    <location>
        <begin position="364"/>
        <end position="382"/>
    </location>
</feature>
<evidence type="ECO:0000256" key="2">
    <source>
        <dbReference type="ARBA" id="ARBA00022475"/>
    </source>
</evidence>
<comment type="subcellular location">
    <subcellularLocation>
        <location evidence="1">Cell membrane</location>
        <topology evidence="1">Multi-pass membrane protein</topology>
    </subcellularLocation>
</comment>
<evidence type="ECO:0000313" key="7">
    <source>
        <dbReference type="EMBL" id="ALJ00982.1"/>
    </source>
</evidence>
<sequence>MDAVKNQSKLFKNFFSLSLLQVANNVLPIISIPIIVRIIGPDKFGVINFASVVVSYFVLLTNYGFDLTATRAVALDKDNLEARSVIFNNVLFAKILLFLVSTALFWALLSFMPQLASEKKVAIYSFIIVFSFVLTPNWLYQGMQELHNIAIFNFVTKLLFTILVLFVVREREDYVWQPFFIGVAHILVGIGAFWWAVKRYKIKLYAVPLKKVLRHLWNEKVIFFSFVSINVYTYASTLVLGLVQSSEAVAFFSASWRLVIIMHTIVTIPLGMSLFPYIGESFGISREKGIERIKMTAPFIVYLTALMGAGVWLLAPYIVTIFYGEEFRPSITVLRILCFIPMVMGLSNLMGVQAMVNLKMDKPYTLIIAAGGVIGLGLNFWLAQSYSYIGAAWAWLLTETSIALLMWVYLYRSKTQVLGIRYFYFSSVYGYVQPLILNFKEKRSKK</sequence>
<dbReference type="InterPro" id="IPR050833">
    <property type="entry name" value="Poly_Biosynth_Transport"/>
</dbReference>
<dbReference type="EMBL" id="CP012643">
    <property type="protein sequence ID" value="ALJ00982.1"/>
    <property type="molecule type" value="Genomic_DNA"/>
</dbReference>
<keyword evidence="8" id="KW-1185">Reference proteome</keyword>
<evidence type="ECO:0000256" key="6">
    <source>
        <dbReference type="SAM" id="Phobius"/>
    </source>
</evidence>
<dbReference type="GO" id="GO:0005886">
    <property type="term" value="C:plasma membrane"/>
    <property type="evidence" value="ECO:0007669"/>
    <property type="project" value="UniProtKB-SubCell"/>
</dbReference>
<dbReference type="Pfam" id="PF01943">
    <property type="entry name" value="Polysacc_synt"/>
    <property type="match status" value="1"/>
</dbReference>
<dbReference type="AlphaFoldDB" id="A0A0P0C7E2"/>
<feature type="transmembrane region" description="Helical" evidence="6">
    <location>
        <begin position="422"/>
        <end position="439"/>
    </location>
</feature>
<evidence type="ECO:0000256" key="5">
    <source>
        <dbReference type="ARBA" id="ARBA00023136"/>
    </source>
</evidence>
<dbReference type="KEGG" id="rti:DC20_20790"/>
<accession>A0A0P0C7E2</accession>
<keyword evidence="3 6" id="KW-0812">Transmembrane</keyword>
<dbReference type="PANTHER" id="PTHR30250:SF11">
    <property type="entry name" value="O-ANTIGEN TRANSPORTER-RELATED"/>
    <property type="match status" value="1"/>
</dbReference>
<keyword evidence="5 6" id="KW-0472">Membrane</keyword>
<feature type="transmembrane region" description="Helical" evidence="6">
    <location>
        <begin position="86"/>
        <end position="109"/>
    </location>
</feature>
<protein>
    <submittedName>
        <fullName evidence="7">Uncharacterized protein</fullName>
    </submittedName>
</protein>
<evidence type="ECO:0000256" key="1">
    <source>
        <dbReference type="ARBA" id="ARBA00004651"/>
    </source>
</evidence>
<keyword evidence="4 6" id="KW-1133">Transmembrane helix</keyword>
<feature type="transmembrane region" description="Helical" evidence="6">
    <location>
        <begin position="221"/>
        <end position="243"/>
    </location>
</feature>
<dbReference type="Proteomes" id="UP000061382">
    <property type="component" value="Chromosome"/>
</dbReference>